<evidence type="ECO:0000256" key="1">
    <source>
        <dbReference type="ARBA" id="ARBA00023002"/>
    </source>
</evidence>
<proteinExistence type="predicted"/>
<feature type="domain" description="GFO/IDH/MocA-like oxidoreductase" evidence="3">
    <location>
        <begin position="146"/>
        <end position="263"/>
    </location>
</feature>
<sequence>MLKIGLIGLGFMGRTHMENYLRLEKEGLPIRLAAVCDIDPEKLEGRAAGGNIETTSEDEVDFGRFKKYASVEEMLEQEELDAVDIALPTYLHKEVTVRCLQAGLHVLCEKPMAMNAEECEEMIGAAEANGKQLLIGQCLRFWPAYVYLKELVEKKTYGEVTSASFFRGGGTPTWGPWLLEGKKSGGALLDMHVHDTDVINWLFGKPEAVSCQASNLIPGSGYDVVSTNFRYADGKVVNAQVDWTLQGDFGFEMTYRVNFEQGNVLFRGGDVKVNPNGAAGFAPELSPEQGYYLEIKYFVETLLANQPLAAATPRSTQETIRIIEAEIASAGLAGDWVAVNG</sequence>
<organism evidence="4 5">
    <name type="scientific">Paenibacillus sacheonensis</name>
    <dbReference type="NCBI Taxonomy" id="742054"/>
    <lineage>
        <taxon>Bacteria</taxon>
        <taxon>Bacillati</taxon>
        <taxon>Bacillota</taxon>
        <taxon>Bacilli</taxon>
        <taxon>Bacillales</taxon>
        <taxon>Paenibacillaceae</taxon>
        <taxon>Paenibacillus</taxon>
    </lineage>
</organism>
<reference evidence="4 5" key="1">
    <citation type="submission" date="2020-01" db="EMBL/GenBank/DDBJ databases">
        <title>Paenibacillus soybeanensis sp. nov. isolated from the nodules of soybean (Glycine max(L.) Merr).</title>
        <authorList>
            <person name="Wang H."/>
        </authorList>
    </citation>
    <scope>NUCLEOTIDE SEQUENCE [LARGE SCALE GENOMIC DNA]</scope>
    <source>
        <strain evidence="4 5">DSM 23054</strain>
    </source>
</reference>
<dbReference type="SUPFAM" id="SSF51735">
    <property type="entry name" value="NAD(P)-binding Rossmann-fold domains"/>
    <property type="match status" value="1"/>
</dbReference>
<dbReference type="Gene3D" id="3.40.50.720">
    <property type="entry name" value="NAD(P)-binding Rossmann-like Domain"/>
    <property type="match status" value="1"/>
</dbReference>
<keyword evidence="1" id="KW-0560">Oxidoreductase</keyword>
<accession>A0A7X4YU46</accession>
<dbReference type="InterPro" id="IPR050463">
    <property type="entry name" value="Gfo/Idh/MocA_oxidrdct_glycsds"/>
</dbReference>
<dbReference type="Gene3D" id="3.30.360.10">
    <property type="entry name" value="Dihydrodipicolinate Reductase, domain 2"/>
    <property type="match status" value="1"/>
</dbReference>
<comment type="caution">
    <text evidence="4">The sequence shown here is derived from an EMBL/GenBank/DDBJ whole genome shotgun (WGS) entry which is preliminary data.</text>
</comment>
<protein>
    <submittedName>
        <fullName evidence="4">Gfo/Idh/MocA family oxidoreductase</fullName>
    </submittedName>
</protein>
<dbReference type="Proteomes" id="UP000558113">
    <property type="component" value="Unassembled WGS sequence"/>
</dbReference>
<dbReference type="EMBL" id="JAAAMU010000020">
    <property type="protein sequence ID" value="NBC72607.1"/>
    <property type="molecule type" value="Genomic_DNA"/>
</dbReference>
<dbReference type="GO" id="GO:0000166">
    <property type="term" value="F:nucleotide binding"/>
    <property type="evidence" value="ECO:0007669"/>
    <property type="project" value="InterPro"/>
</dbReference>
<dbReference type="InterPro" id="IPR000683">
    <property type="entry name" value="Gfo/Idh/MocA-like_OxRdtase_N"/>
</dbReference>
<dbReference type="PANTHER" id="PTHR43818">
    <property type="entry name" value="BCDNA.GH03377"/>
    <property type="match status" value="1"/>
</dbReference>
<dbReference type="InterPro" id="IPR055170">
    <property type="entry name" value="GFO_IDH_MocA-like_dom"/>
</dbReference>
<dbReference type="RefSeq" id="WP_161703764.1">
    <property type="nucleotide sequence ID" value="NZ_JAAAMU010000020.1"/>
</dbReference>
<name>A0A7X4YU46_9BACL</name>
<dbReference type="PANTHER" id="PTHR43818:SF11">
    <property type="entry name" value="BCDNA.GH03377"/>
    <property type="match status" value="1"/>
</dbReference>
<dbReference type="GO" id="GO:0016491">
    <property type="term" value="F:oxidoreductase activity"/>
    <property type="evidence" value="ECO:0007669"/>
    <property type="project" value="UniProtKB-KW"/>
</dbReference>
<feature type="domain" description="Gfo/Idh/MocA-like oxidoreductase N-terminal" evidence="2">
    <location>
        <begin position="2"/>
        <end position="136"/>
    </location>
</feature>
<dbReference type="InterPro" id="IPR036291">
    <property type="entry name" value="NAD(P)-bd_dom_sf"/>
</dbReference>
<keyword evidence="5" id="KW-1185">Reference proteome</keyword>
<dbReference type="Pfam" id="PF22725">
    <property type="entry name" value="GFO_IDH_MocA_C3"/>
    <property type="match status" value="1"/>
</dbReference>
<evidence type="ECO:0000259" key="3">
    <source>
        <dbReference type="Pfam" id="PF22725"/>
    </source>
</evidence>
<dbReference type="AlphaFoldDB" id="A0A7X4YU46"/>
<dbReference type="OrthoDB" id="9815825at2"/>
<dbReference type="SUPFAM" id="SSF55347">
    <property type="entry name" value="Glyceraldehyde-3-phosphate dehydrogenase-like, C-terminal domain"/>
    <property type="match status" value="1"/>
</dbReference>
<dbReference type="Pfam" id="PF01408">
    <property type="entry name" value="GFO_IDH_MocA"/>
    <property type="match status" value="1"/>
</dbReference>
<evidence type="ECO:0000313" key="4">
    <source>
        <dbReference type="EMBL" id="NBC72607.1"/>
    </source>
</evidence>
<evidence type="ECO:0000313" key="5">
    <source>
        <dbReference type="Proteomes" id="UP000558113"/>
    </source>
</evidence>
<gene>
    <name evidence="4" type="ORF">GT003_26725</name>
</gene>
<evidence type="ECO:0000259" key="2">
    <source>
        <dbReference type="Pfam" id="PF01408"/>
    </source>
</evidence>